<dbReference type="Pfam" id="PF11807">
    <property type="entry name" value="UstYa"/>
    <property type="match status" value="1"/>
</dbReference>
<keyword evidence="4" id="KW-1133">Transmembrane helix</keyword>
<evidence type="ECO:0000256" key="4">
    <source>
        <dbReference type="SAM" id="Phobius"/>
    </source>
</evidence>
<dbReference type="GO" id="GO:0043386">
    <property type="term" value="P:mycotoxin biosynthetic process"/>
    <property type="evidence" value="ECO:0007669"/>
    <property type="project" value="InterPro"/>
</dbReference>
<dbReference type="OrthoDB" id="3687641at2759"/>
<comment type="pathway">
    <text evidence="1">Mycotoxin biosynthesis.</text>
</comment>
<dbReference type="Proteomes" id="UP000294933">
    <property type="component" value="Unassembled WGS sequence"/>
</dbReference>
<protein>
    <recommendedName>
        <fullName evidence="7">Oxidase ustYa</fullName>
    </recommendedName>
</protein>
<evidence type="ECO:0000313" key="6">
    <source>
        <dbReference type="Proteomes" id="UP000294933"/>
    </source>
</evidence>
<keyword evidence="2" id="KW-0560">Oxidoreductase</keyword>
<accession>A0A4Y7Q2A5</accession>
<reference evidence="5 6" key="1">
    <citation type="submission" date="2018-06" db="EMBL/GenBank/DDBJ databases">
        <title>A transcriptomic atlas of mushroom development highlights an independent origin of complex multicellularity.</title>
        <authorList>
            <consortium name="DOE Joint Genome Institute"/>
            <person name="Krizsan K."/>
            <person name="Almasi E."/>
            <person name="Merenyi Z."/>
            <person name="Sahu N."/>
            <person name="Viragh M."/>
            <person name="Koszo T."/>
            <person name="Mondo S."/>
            <person name="Kiss B."/>
            <person name="Balint B."/>
            <person name="Kues U."/>
            <person name="Barry K."/>
            <person name="Hegedus J.C."/>
            <person name="Henrissat B."/>
            <person name="Johnson J."/>
            <person name="Lipzen A."/>
            <person name="Ohm R."/>
            <person name="Nagy I."/>
            <person name="Pangilinan J."/>
            <person name="Yan J."/>
            <person name="Xiong Y."/>
            <person name="Grigoriev I.V."/>
            <person name="Hibbett D.S."/>
            <person name="Nagy L.G."/>
        </authorList>
    </citation>
    <scope>NUCLEOTIDE SEQUENCE [LARGE SCALE GENOMIC DNA]</scope>
    <source>
        <strain evidence="5 6">SZMC22713</strain>
    </source>
</reference>
<dbReference type="VEuPathDB" id="FungiDB:BD410DRAFT_323948"/>
<dbReference type="STRING" id="50990.A0A4Y7Q2A5"/>
<evidence type="ECO:0000313" key="5">
    <source>
        <dbReference type="EMBL" id="TDL20999.1"/>
    </source>
</evidence>
<name>A0A4Y7Q2A5_9AGAM</name>
<evidence type="ECO:0000256" key="2">
    <source>
        <dbReference type="ARBA" id="ARBA00023002"/>
    </source>
</evidence>
<evidence type="ECO:0008006" key="7">
    <source>
        <dbReference type="Google" id="ProtNLM"/>
    </source>
</evidence>
<keyword evidence="4" id="KW-0472">Membrane</keyword>
<feature type="transmembrane region" description="Helical" evidence="4">
    <location>
        <begin position="6"/>
        <end position="28"/>
    </location>
</feature>
<dbReference type="AlphaFoldDB" id="A0A4Y7Q2A5"/>
<dbReference type="PANTHER" id="PTHR33365:SF11">
    <property type="entry name" value="TAT PATHWAY SIGNAL SEQUENCE"/>
    <property type="match status" value="1"/>
</dbReference>
<dbReference type="EMBL" id="ML170184">
    <property type="protein sequence ID" value="TDL20999.1"/>
    <property type="molecule type" value="Genomic_DNA"/>
</dbReference>
<sequence>MSTRRVYYTIGVLCLAMAYLLSGANLAANFGRSRYSKANDAHSYIDYDYPENYPMEELKHVLLTVEESVHYPLEGSQALFEWASSAPSATGFVRLGPTHRTLCVSMFHQLHCLRYIRNGIVNPRDPSSSIYHSHHCLNYIRQSILCNPDLTLEPFDPLDRDFSVDRVGATHVCRDWSAVYAEMSKNWEHWQSFWNGEA</sequence>
<proteinExistence type="inferred from homology"/>
<evidence type="ECO:0000256" key="1">
    <source>
        <dbReference type="ARBA" id="ARBA00004685"/>
    </source>
</evidence>
<evidence type="ECO:0000256" key="3">
    <source>
        <dbReference type="ARBA" id="ARBA00035112"/>
    </source>
</evidence>
<dbReference type="PANTHER" id="PTHR33365">
    <property type="entry name" value="YALI0B05434P"/>
    <property type="match status" value="1"/>
</dbReference>
<dbReference type="InterPro" id="IPR021765">
    <property type="entry name" value="UstYa-like"/>
</dbReference>
<comment type="similarity">
    <text evidence="3">Belongs to the ustYa family.</text>
</comment>
<keyword evidence="6" id="KW-1185">Reference proteome</keyword>
<keyword evidence="4" id="KW-0812">Transmembrane</keyword>
<gene>
    <name evidence="5" type="ORF">BD410DRAFT_323948</name>
</gene>
<dbReference type="GO" id="GO:0016491">
    <property type="term" value="F:oxidoreductase activity"/>
    <property type="evidence" value="ECO:0007669"/>
    <property type="project" value="UniProtKB-KW"/>
</dbReference>
<organism evidence="5 6">
    <name type="scientific">Rickenella mellea</name>
    <dbReference type="NCBI Taxonomy" id="50990"/>
    <lineage>
        <taxon>Eukaryota</taxon>
        <taxon>Fungi</taxon>
        <taxon>Dikarya</taxon>
        <taxon>Basidiomycota</taxon>
        <taxon>Agaricomycotina</taxon>
        <taxon>Agaricomycetes</taxon>
        <taxon>Hymenochaetales</taxon>
        <taxon>Rickenellaceae</taxon>
        <taxon>Rickenella</taxon>
    </lineage>
</organism>